<evidence type="ECO:0000256" key="5">
    <source>
        <dbReference type="ARBA" id="ARBA00022750"/>
    </source>
</evidence>
<reference evidence="12 13" key="1">
    <citation type="submission" date="2023-01" db="EMBL/GenBank/DDBJ databases">
        <title>Bacillus changyiensis sp. nov., isolated from a coastal deposit.</title>
        <authorList>
            <person name="Xiao G."/>
            <person name="Lai Q."/>
            <person name="Hu Z."/>
            <person name="Shao Z."/>
        </authorList>
    </citation>
    <scope>NUCLEOTIDE SEQUENCE [LARGE SCALE GENOMIC DNA]</scope>
    <source>
        <strain evidence="12 13">CLL-7-23</strain>
    </source>
</reference>
<keyword evidence="8 9" id="KW-0472">Membrane</keyword>
<dbReference type="RefSeq" id="WP_271339784.1">
    <property type="nucleotide sequence ID" value="NZ_JAQKAB010000002.1"/>
</dbReference>
<evidence type="ECO:0000256" key="1">
    <source>
        <dbReference type="ARBA" id="ARBA00006139"/>
    </source>
</evidence>
<dbReference type="HAMAP" id="MF_00161">
    <property type="entry name" value="LspA"/>
    <property type="match status" value="1"/>
</dbReference>
<sequence>MSTNIPLLRFFFLLKCFNEEKQILEERLVPYYIIALFIIGIDQLTKWLVVSKMEYGESIPVLDSFFFITSHRNTGAAWGILAGQMWFFYIITTVVIIGLMYYIQKQVKGQILLGIALGLMLGGAIGNFIDRIFRHEVVDFIHVVIVDYHYPIFNIADSSLCVGVLLLFIHMILDGKKKKEL</sequence>
<dbReference type="EMBL" id="JAQKAB010000002">
    <property type="protein sequence ID" value="MDA7025944.1"/>
    <property type="molecule type" value="Genomic_DNA"/>
</dbReference>
<feature type="active site" evidence="9">
    <location>
        <position position="139"/>
    </location>
</feature>
<dbReference type="InterPro" id="IPR001872">
    <property type="entry name" value="Peptidase_A8"/>
</dbReference>
<feature type="transmembrane region" description="Helical" evidence="9">
    <location>
        <begin position="149"/>
        <end position="173"/>
    </location>
</feature>
<feature type="active site" evidence="9">
    <location>
        <position position="157"/>
    </location>
</feature>
<evidence type="ECO:0000256" key="10">
    <source>
        <dbReference type="RuleBase" id="RU000594"/>
    </source>
</evidence>
<comment type="function">
    <text evidence="9 10">This protein specifically catalyzes the removal of signal peptides from prolipoproteins.</text>
</comment>
<comment type="caution">
    <text evidence="12">The sequence shown here is derived from an EMBL/GenBank/DDBJ whole genome shotgun (WGS) entry which is preliminary data.</text>
</comment>
<dbReference type="PANTHER" id="PTHR33695">
    <property type="entry name" value="LIPOPROTEIN SIGNAL PEPTIDASE"/>
    <property type="match status" value="1"/>
</dbReference>
<dbReference type="GO" id="GO:0004190">
    <property type="term" value="F:aspartic-type endopeptidase activity"/>
    <property type="evidence" value="ECO:0007669"/>
    <property type="project" value="UniProtKB-EC"/>
</dbReference>
<dbReference type="Pfam" id="PF01252">
    <property type="entry name" value="Peptidase_A8"/>
    <property type="match status" value="1"/>
</dbReference>
<evidence type="ECO:0000256" key="11">
    <source>
        <dbReference type="RuleBase" id="RU004181"/>
    </source>
</evidence>
<feature type="transmembrane region" description="Helical" evidence="9">
    <location>
        <begin position="28"/>
        <end position="49"/>
    </location>
</feature>
<evidence type="ECO:0000256" key="7">
    <source>
        <dbReference type="ARBA" id="ARBA00022989"/>
    </source>
</evidence>
<dbReference type="PROSITE" id="PS00855">
    <property type="entry name" value="SPASE_II"/>
    <property type="match status" value="1"/>
</dbReference>
<keyword evidence="3 9" id="KW-0645">Protease</keyword>
<dbReference type="Proteomes" id="UP001211894">
    <property type="component" value="Unassembled WGS sequence"/>
</dbReference>
<proteinExistence type="inferred from homology"/>
<feature type="transmembrane region" description="Helical" evidence="9">
    <location>
        <begin position="111"/>
        <end position="129"/>
    </location>
</feature>
<comment type="catalytic activity">
    <reaction evidence="9 10">
        <text>Release of signal peptides from bacterial membrane prolipoproteins. Hydrolyzes -Xaa-Yaa-Zaa-|-(S,diacylglyceryl)Cys-, in which Xaa is hydrophobic (preferably Leu), and Yaa (Ala or Ser) and Zaa (Gly or Ala) have small, neutral side chains.</text>
        <dbReference type="EC" id="3.4.23.36"/>
    </reaction>
</comment>
<evidence type="ECO:0000256" key="3">
    <source>
        <dbReference type="ARBA" id="ARBA00022670"/>
    </source>
</evidence>
<organism evidence="12 13">
    <name type="scientific">Bacillus changyiensis</name>
    <dbReference type="NCBI Taxonomy" id="3004103"/>
    <lineage>
        <taxon>Bacteria</taxon>
        <taxon>Bacillati</taxon>
        <taxon>Bacillota</taxon>
        <taxon>Bacilli</taxon>
        <taxon>Bacillales</taxon>
        <taxon>Bacillaceae</taxon>
        <taxon>Bacillus</taxon>
    </lineage>
</organism>
<comment type="similarity">
    <text evidence="1 9 11">Belongs to the peptidase A8 family.</text>
</comment>
<accession>A0ABT4X0Y0</accession>
<evidence type="ECO:0000256" key="2">
    <source>
        <dbReference type="ARBA" id="ARBA00022475"/>
    </source>
</evidence>
<dbReference type="EC" id="3.4.23.36" evidence="9"/>
<keyword evidence="5 9" id="KW-0064">Aspartyl protease</keyword>
<evidence type="ECO:0000313" key="13">
    <source>
        <dbReference type="Proteomes" id="UP001211894"/>
    </source>
</evidence>
<gene>
    <name evidence="9 12" type="primary">lspA</name>
    <name evidence="12" type="ORF">PJ311_04870</name>
</gene>
<dbReference type="PANTHER" id="PTHR33695:SF1">
    <property type="entry name" value="LIPOPROTEIN SIGNAL PEPTIDASE"/>
    <property type="match status" value="1"/>
</dbReference>
<evidence type="ECO:0000256" key="9">
    <source>
        <dbReference type="HAMAP-Rule" id="MF_00161"/>
    </source>
</evidence>
<keyword evidence="6 9" id="KW-0378">Hydrolase</keyword>
<evidence type="ECO:0000313" key="12">
    <source>
        <dbReference type="EMBL" id="MDA7025944.1"/>
    </source>
</evidence>
<keyword evidence="4 9" id="KW-0812">Transmembrane</keyword>
<evidence type="ECO:0000256" key="4">
    <source>
        <dbReference type="ARBA" id="ARBA00022692"/>
    </source>
</evidence>
<protein>
    <recommendedName>
        <fullName evidence="9">Lipoprotein signal peptidase</fullName>
        <ecNumber evidence="9">3.4.23.36</ecNumber>
    </recommendedName>
    <alternativeName>
        <fullName evidence="9">Prolipoprotein signal peptidase</fullName>
    </alternativeName>
    <alternativeName>
        <fullName evidence="9">Signal peptidase II</fullName>
        <shortName evidence="9">SPase II</shortName>
    </alternativeName>
</protein>
<evidence type="ECO:0000256" key="8">
    <source>
        <dbReference type="ARBA" id="ARBA00023136"/>
    </source>
</evidence>
<dbReference type="NCBIfam" id="TIGR00077">
    <property type="entry name" value="lspA"/>
    <property type="match status" value="1"/>
</dbReference>
<comment type="pathway">
    <text evidence="9">Protein modification; lipoprotein biosynthesis (signal peptide cleavage).</text>
</comment>
<dbReference type="PRINTS" id="PR00781">
    <property type="entry name" value="LIPOSIGPTASE"/>
</dbReference>
<evidence type="ECO:0000256" key="6">
    <source>
        <dbReference type="ARBA" id="ARBA00022801"/>
    </source>
</evidence>
<keyword evidence="2 9" id="KW-1003">Cell membrane</keyword>
<feature type="transmembrane region" description="Helical" evidence="9">
    <location>
        <begin position="86"/>
        <end position="104"/>
    </location>
</feature>
<keyword evidence="13" id="KW-1185">Reference proteome</keyword>
<comment type="subcellular location">
    <subcellularLocation>
        <location evidence="9">Cell membrane</location>
        <topology evidence="9">Multi-pass membrane protein</topology>
    </subcellularLocation>
</comment>
<name>A0ABT4X0Y0_9BACI</name>
<keyword evidence="7 9" id="KW-1133">Transmembrane helix</keyword>